<dbReference type="OrthoDB" id="1798at2157"/>
<dbReference type="GeneID" id="26658090"/>
<accession>A0A0U5AB24</accession>
<dbReference type="AlphaFoldDB" id="A0A0U5AB24"/>
<comment type="catalytic activity">
    <reaction evidence="4">
        <text>uridine(13) in tRNA = pseudouridine(13) in tRNA</text>
        <dbReference type="Rhea" id="RHEA:42540"/>
        <dbReference type="Rhea" id="RHEA-COMP:10105"/>
        <dbReference type="Rhea" id="RHEA-COMP:10106"/>
        <dbReference type="ChEBI" id="CHEBI:65314"/>
        <dbReference type="ChEBI" id="CHEBI:65315"/>
        <dbReference type="EC" id="5.4.99.27"/>
    </reaction>
</comment>
<dbReference type="InterPro" id="IPR011760">
    <property type="entry name" value="PsdUridine_synth_TruD_insert"/>
</dbReference>
<dbReference type="RefSeq" id="WP_059055695.1">
    <property type="nucleotide sequence ID" value="NZ_CEML01000002.1"/>
</dbReference>
<protein>
    <recommendedName>
        <fullName evidence="4">Probable tRNA pseudouridine synthase D</fullName>
        <ecNumber evidence="4">5.4.99.27</ecNumber>
    </recommendedName>
    <alternativeName>
        <fullName evidence="4">tRNA pseudouridine(13) synthase</fullName>
    </alternativeName>
    <alternativeName>
        <fullName evidence="4">tRNA pseudouridylate synthase D</fullName>
    </alternativeName>
    <alternativeName>
        <fullName evidence="4">tRNA-uridine isomerase D</fullName>
    </alternativeName>
</protein>
<feature type="active site" description="Nucleophile" evidence="4">
    <location>
        <position position="93"/>
    </location>
</feature>
<keyword evidence="7" id="KW-1185">Reference proteome</keyword>
<dbReference type="GO" id="GO:0003723">
    <property type="term" value="F:RNA binding"/>
    <property type="evidence" value="ECO:0007669"/>
    <property type="project" value="InterPro"/>
</dbReference>
<dbReference type="CDD" id="cd02577">
    <property type="entry name" value="PSTD1"/>
    <property type="match status" value="1"/>
</dbReference>
<reference evidence="7" key="1">
    <citation type="journal article" date="2016" name="Environ. Microbiol.">
        <title>The complete genome of a viable archaeum isolated from 123-million-year-old rock salt.</title>
        <authorList>
            <person name="Jaakkola S.T."/>
            <person name="Pfeiffer F."/>
            <person name="Ravantti J.J."/>
            <person name="Guo Q."/>
            <person name="Liu Y."/>
            <person name="Chen X."/>
            <person name="Ma H."/>
            <person name="Yang C."/>
            <person name="Oksanen H.M."/>
            <person name="Bamford D.H."/>
        </authorList>
    </citation>
    <scope>NUCLEOTIDE SEQUENCE</scope>
    <source>
        <strain evidence="7">JI20-1</strain>
    </source>
</reference>
<proteinExistence type="inferred from homology"/>
<dbReference type="GO" id="GO:0031119">
    <property type="term" value="P:tRNA pseudouridine synthesis"/>
    <property type="evidence" value="ECO:0007669"/>
    <property type="project" value="UniProtKB-UniRule"/>
</dbReference>
<dbReference type="NCBIfam" id="TIGR00094">
    <property type="entry name" value="tRNA_TruD_broad"/>
    <property type="match status" value="1"/>
</dbReference>
<dbReference type="PANTHER" id="PTHR13326:SF21">
    <property type="entry name" value="PSEUDOURIDYLATE SYNTHASE PUS7L"/>
    <property type="match status" value="1"/>
</dbReference>
<dbReference type="PANTHER" id="PTHR13326">
    <property type="entry name" value="TRNA PSEUDOURIDINE SYNTHASE D"/>
    <property type="match status" value="1"/>
</dbReference>
<dbReference type="Gene3D" id="1.10.1510.30">
    <property type="match status" value="1"/>
</dbReference>
<feature type="domain" description="TRUD" evidence="5">
    <location>
        <begin position="169"/>
        <end position="396"/>
    </location>
</feature>
<dbReference type="EMBL" id="LN831302">
    <property type="protein sequence ID" value="CQH48264.1"/>
    <property type="molecule type" value="Genomic_DNA"/>
</dbReference>
<dbReference type="STRING" id="1407499.HHUB_1398"/>
<organism evidence="6 7">
    <name type="scientific">Halobacterium hubeiense</name>
    <dbReference type="NCBI Taxonomy" id="1407499"/>
    <lineage>
        <taxon>Archaea</taxon>
        <taxon>Methanobacteriati</taxon>
        <taxon>Methanobacteriota</taxon>
        <taxon>Stenosarchaea group</taxon>
        <taxon>Halobacteria</taxon>
        <taxon>Halobacteriales</taxon>
        <taxon>Halobacteriaceae</taxon>
        <taxon>Halobacterium</taxon>
    </lineage>
</organism>
<dbReference type="InterPro" id="IPR020119">
    <property type="entry name" value="PsdUridine_synth_TruD_CS"/>
</dbReference>
<keyword evidence="2 4" id="KW-0819">tRNA processing</keyword>
<evidence type="ECO:0000256" key="2">
    <source>
        <dbReference type="ARBA" id="ARBA00022694"/>
    </source>
</evidence>
<dbReference type="EC" id="5.4.99.27" evidence="4"/>
<sequence length="434" mass="48296">MREAHELERAVGMWYYASDSDGTGGRLRESPSDFRVTEIEEFDTQPVDADRGDYPWLVLRATLTSWDTNDFARELANGLEMSRERVTWAGTKDRHAVTTQLFAVRDVVPEDLPDISDAGIDVVGRAGRGLEFGDLAGNEFRVVVRDPDDPGQAEAVTADLAAFGGGEPGVPNYFGQQRFGSKRPVTHEVGLAILRGDWEGAAMAYLGAPSEHEPEDSSRARRFVEDTRDWEAALEKFPNRLRYERTMLHELADGGSFRDAVETFPSNLQRLFVHAAQSYAFNRMLAERMERGLPFHEPVEGDVVWFAESDVPESVARPDSSRQQRVTADRVDVMARHCARGRAFVTAPLVGTDTELAEGEPGEIERAVLGELDLEPGDFDLPGEFDSSGTRRAILLRPDLTVERDPLTFEFALPSGSYATVVLREYLKTSPLDL</sequence>
<dbReference type="PROSITE" id="PS50984">
    <property type="entry name" value="TRUD"/>
    <property type="match status" value="1"/>
</dbReference>
<evidence type="ECO:0000256" key="3">
    <source>
        <dbReference type="ARBA" id="ARBA00023235"/>
    </source>
</evidence>
<dbReference type="Proteomes" id="UP000066737">
    <property type="component" value="Chromosome I"/>
</dbReference>
<dbReference type="InterPro" id="IPR001656">
    <property type="entry name" value="PsdUridine_synth_TruD"/>
</dbReference>
<dbReference type="Pfam" id="PF01142">
    <property type="entry name" value="TruD"/>
    <property type="match status" value="1"/>
</dbReference>
<evidence type="ECO:0000313" key="7">
    <source>
        <dbReference type="Proteomes" id="UP000066737"/>
    </source>
</evidence>
<dbReference type="InterPro" id="IPR020103">
    <property type="entry name" value="PsdUridine_synth_cat_dom_sf"/>
</dbReference>
<dbReference type="KEGG" id="hhb:Hhub_1398"/>
<dbReference type="GO" id="GO:0160150">
    <property type="term" value="F:tRNA pseudouridine(13) synthase activity"/>
    <property type="evidence" value="ECO:0007669"/>
    <property type="project" value="UniProtKB-EC"/>
</dbReference>
<dbReference type="PIRSF" id="PIRSF037016">
    <property type="entry name" value="Pseudouridin_synth_euk_prd"/>
    <property type="match status" value="1"/>
</dbReference>
<dbReference type="PROSITE" id="PS01268">
    <property type="entry name" value="UPF0024"/>
    <property type="match status" value="1"/>
</dbReference>
<dbReference type="InterPro" id="IPR042214">
    <property type="entry name" value="TruD_catalytic"/>
</dbReference>
<comment type="function">
    <text evidence="4">Could be responsible for synthesis of pseudouridine from uracil-13 in transfer RNAs.</text>
</comment>
<name>A0A0U5AB24_9EURY</name>
<evidence type="ECO:0000259" key="5">
    <source>
        <dbReference type="PROSITE" id="PS50984"/>
    </source>
</evidence>
<dbReference type="HAMAP" id="MF_01082">
    <property type="entry name" value="TruD"/>
    <property type="match status" value="1"/>
</dbReference>
<evidence type="ECO:0000256" key="4">
    <source>
        <dbReference type="HAMAP-Rule" id="MF_01082"/>
    </source>
</evidence>
<comment type="similarity">
    <text evidence="1 4">Belongs to the pseudouridine synthase TruD family.</text>
</comment>
<dbReference type="Gene3D" id="3.30.70.3160">
    <property type="match status" value="1"/>
</dbReference>
<dbReference type="SUPFAM" id="SSF55120">
    <property type="entry name" value="Pseudouridine synthase"/>
    <property type="match status" value="1"/>
</dbReference>
<gene>
    <name evidence="4 6" type="primary">truD</name>
    <name evidence="6" type="ORF">HHUB_1398</name>
</gene>
<dbReference type="Gene3D" id="3.30.2350.20">
    <property type="entry name" value="TruD, catalytic domain"/>
    <property type="match status" value="1"/>
</dbReference>
<evidence type="ECO:0000313" key="6">
    <source>
        <dbReference type="EMBL" id="CQH48264.1"/>
    </source>
</evidence>
<evidence type="ECO:0000256" key="1">
    <source>
        <dbReference type="ARBA" id="ARBA00007953"/>
    </source>
</evidence>
<keyword evidence="3 4" id="KW-0413">Isomerase</keyword>
<dbReference type="NCBIfam" id="NF002158">
    <property type="entry name" value="PRK00984.2-3"/>
    <property type="match status" value="1"/>
</dbReference>